<dbReference type="EMBL" id="FXWV01000012">
    <property type="protein sequence ID" value="SMR76639.1"/>
    <property type="molecule type" value="Genomic_DNA"/>
</dbReference>
<comment type="caution">
    <text evidence="4">The sequence shown here is derived from an EMBL/GenBank/DDBJ whole genome shotgun (WGS) entry which is preliminary data.</text>
</comment>
<reference evidence="4 5" key="1">
    <citation type="submission" date="2017-05" db="EMBL/GenBank/DDBJ databases">
        <authorList>
            <person name="Varghese N."/>
            <person name="Submissions S."/>
        </authorList>
    </citation>
    <scope>NUCLEOTIDE SEQUENCE [LARGE SCALE GENOMIC DNA]</scope>
    <source>
        <strain evidence="4 5">CGMCC 1.7287</strain>
    </source>
</reference>
<dbReference type="InterPro" id="IPR005546">
    <property type="entry name" value="Autotransporte_beta"/>
</dbReference>
<proteinExistence type="predicted"/>
<feature type="compositionally biased region" description="Gly residues" evidence="1">
    <location>
        <begin position="553"/>
        <end position="563"/>
    </location>
</feature>
<dbReference type="PROSITE" id="PS51208">
    <property type="entry name" value="AUTOTRANSPORTER"/>
    <property type="match status" value="1"/>
</dbReference>
<dbReference type="InterPro" id="IPR006315">
    <property type="entry name" value="OM_autotransptr_brl_dom"/>
</dbReference>
<evidence type="ECO:0000256" key="2">
    <source>
        <dbReference type="SAM" id="SignalP"/>
    </source>
</evidence>
<evidence type="ECO:0000313" key="4">
    <source>
        <dbReference type="EMBL" id="SMR76639.1"/>
    </source>
</evidence>
<protein>
    <submittedName>
        <fullName evidence="4">Outer membrane autotransporter barrel domain-containing protein</fullName>
    </submittedName>
</protein>
<gene>
    <name evidence="4" type="ORF">SAMN04487964_11230</name>
</gene>
<accession>A0ABY1S235</accession>
<dbReference type="Gene3D" id="2.40.128.130">
    <property type="entry name" value="Autotransporter beta-domain"/>
    <property type="match status" value="1"/>
</dbReference>
<evidence type="ECO:0000256" key="1">
    <source>
        <dbReference type="SAM" id="MobiDB-lite"/>
    </source>
</evidence>
<sequence length="950" mass="98377">MNQTSRHFFPVEANGFRLCLLASAVMLASASMKLEAATGFTCGTETPTGSGDYILDQAHSGAIGTCMVNTDGDTITLTSNGEMTNAGGMAMRIDADNVSIDNSGTISSTSANFSARGLYANGASNLTINNNAGALINSDYGTALEITQSTGNPGSASVNNSGTIDGRNGIYTIGANDGSSNIDFSLNNSGTLQASPSPSLPAASGKALYLSYTDASSIVNSGDITSQDSESTLEVTFSSSVDNLENSGTISNTNNGRAIFVTQYGVNGSSSVNTLLNDGVISNHSYNNPTVHFVGSTLGSMTNNDTIRNTGGGTALFFAPQLFSGSGTVITNNGTIETTGNTAVFISTAADLSNFINSGTITGDFTANATNDLRLLTIAGNNSAVFNGHVDVAGADVVFDNGAVFTPLRYQSFLADNFNLSGGTLVLNPDAADRTAGSNLSVATPTITGDFSGSQGTLQVVVINDTSYGQLAVTGDVDLDQTTMHVDVRQNGLIVVGSTLDNVITATGNINYGSFNITDNSALFDFDTVRNTSDLDLILNSDGQGESTNSSGSGSGSGGGSTGSPGTPSSGNLITAVEEAGNTTAQGPAGVVQGFANDYANNQTTGNAQLDSAVQTLGTYATNEELANATATMAPASAATGQHAHYDTRQVNAVVGERIDYLHGLASGMSAGDEPASTGHVWLQPFGSWADQDTQDGVAGYDIDGYGLMMGMDTRVSTELDLGAAFSYARGQVDSKMPIGGYTTDVHSYQITGYLTKMIDSTTVLNTMAGLGYSDYKTHRTLFNSAQAQSNYNSWATNLNLELEKHYGLSDKANLAAILGAAYTYIDIDGYTETGAGALNLDVNGDSYSSLITSVGAELSYASSPNWLLITDASVGYDLLNERTTVTSAFTGGGATFTTQGIKPDAWVYDVGLGSKYTTDSGTEITAQYKLHGRENFQEQTVSVNMRWLF</sequence>
<dbReference type="NCBIfam" id="TIGR01414">
    <property type="entry name" value="autotrans_barl"/>
    <property type="match status" value="1"/>
</dbReference>
<dbReference type="Proteomes" id="UP001159257">
    <property type="component" value="Unassembled WGS sequence"/>
</dbReference>
<feature type="chain" id="PRO_5046249277" evidence="2">
    <location>
        <begin position="37"/>
        <end position="950"/>
    </location>
</feature>
<organism evidence="4 5">
    <name type="scientific">Marinobacterium sediminicola</name>
    <dbReference type="NCBI Taxonomy" id="518898"/>
    <lineage>
        <taxon>Bacteria</taxon>
        <taxon>Pseudomonadati</taxon>
        <taxon>Pseudomonadota</taxon>
        <taxon>Gammaproteobacteria</taxon>
        <taxon>Oceanospirillales</taxon>
        <taxon>Oceanospirillaceae</taxon>
        <taxon>Marinobacterium</taxon>
    </lineage>
</organism>
<name>A0ABY1S235_9GAMM</name>
<dbReference type="SMART" id="SM00869">
    <property type="entry name" value="Autotransporter"/>
    <property type="match status" value="1"/>
</dbReference>
<feature type="domain" description="Autotransporter" evidence="3">
    <location>
        <begin position="674"/>
        <end position="950"/>
    </location>
</feature>
<evidence type="ECO:0000313" key="5">
    <source>
        <dbReference type="Proteomes" id="UP001159257"/>
    </source>
</evidence>
<dbReference type="SUPFAM" id="SSF103515">
    <property type="entry name" value="Autotransporter"/>
    <property type="match status" value="1"/>
</dbReference>
<dbReference type="InterPro" id="IPR036709">
    <property type="entry name" value="Autotransporte_beta_dom_sf"/>
</dbReference>
<keyword evidence="2" id="KW-0732">Signal</keyword>
<feature type="region of interest" description="Disordered" evidence="1">
    <location>
        <begin position="538"/>
        <end position="573"/>
    </location>
</feature>
<dbReference type="RefSeq" id="WP_239040130.1">
    <property type="nucleotide sequence ID" value="NZ_BAAAEY010000008.1"/>
</dbReference>
<keyword evidence="5" id="KW-1185">Reference proteome</keyword>
<feature type="signal peptide" evidence="2">
    <location>
        <begin position="1"/>
        <end position="36"/>
    </location>
</feature>
<dbReference type="Pfam" id="PF03797">
    <property type="entry name" value="Autotransporter"/>
    <property type="match status" value="1"/>
</dbReference>
<evidence type="ECO:0000259" key="3">
    <source>
        <dbReference type="PROSITE" id="PS51208"/>
    </source>
</evidence>